<evidence type="ECO:0000256" key="1">
    <source>
        <dbReference type="SAM" id="Phobius"/>
    </source>
</evidence>
<accession>A0A1F6EWB4</accession>
<keyword evidence="1" id="KW-1133">Transmembrane helix</keyword>
<feature type="transmembrane region" description="Helical" evidence="1">
    <location>
        <begin position="19"/>
        <end position="39"/>
    </location>
</feature>
<evidence type="ECO:0000313" key="2">
    <source>
        <dbReference type="EMBL" id="OGG77863.1"/>
    </source>
</evidence>
<dbReference type="EMBL" id="MFLW01000029">
    <property type="protein sequence ID" value="OGG77863.1"/>
    <property type="molecule type" value="Genomic_DNA"/>
</dbReference>
<sequence length="92" mass="10122">MVFLLTCALRGREKIVNEFVSLAVALATMWLVVGIATMVRGPRGGAAVFWWPIRTGFRFIRWAIGSSLVALGNAIRGGGQHRGGGHHDRRRH</sequence>
<feature type="transmembrane region" description="Helical" evidence="1">
    <location>
        <begin position="59"/>
        <end position="75"/>
    </location>
</feature>
<keyword evidence="1" id="KW-0812">Transmembrane</keyword>
<reference evidence="2 3" key="1">
    <citation type="journal article" date="2016" name="Nat. Commun.">
        <title>Thousands of microbial genomes shed light on interconnected biogeochemical processes in an aquifer system.</title>
        <authorList>
            <person name="Anantharaman K."/>
            <person name="Brown C.T."/>
            <person name="Hug L.A."/>
            <person name="Sharon I."/>
            <person name="Castelle C.J."/>
            <person name="Probst A.J."/>
            <person name="Thomas B.C."/>
            <person name="Singh A."/>
            <person name="Wilkins M.J."/>
            <person name="Karaoz U."/>
            <person name="Brodie E.L."/>
            <person name="Williams K.H."/>
            <person name="Hubbard S.S."/>
            <person name="Banfield J.F."/>
        </authorList>
    </citation>
    <scope>NUCLEOTIDE SEQUENCE [LARGE SCALE GENOMIC DNA]</scope>
</reference>
<evidence type="ECO:0000313" key="3">
    <source>
        <dbReference type="Proteomes" id="UP000178811"/>
    </source>
</evidence>
<organism evidence="2 3">
    <name type="scientific">Candidatus Kaiserbacteria bacterium RIFCSPLOWO2_01_FULL_52_12b</name>
    <dbReference type="NCBI Taxonomy" id="1798509"/>
    <lineage>
        <taxon>Bacteria</taxon>
        <taxon>Candidatus Kaiseribacteriota</taxon>
    </lineage>
</organism>
<keyword evidence="1" id="KW-0472">Membrane</keyword>
<gene>
    <name evidence="2" type="ORF">A3A36_01275</name>
</gene>
<dbReference type="Proteomes" id="UP000178811">
    <property type="component" value="Unassembled WGS sequence"/>
</dbReference>
<dbReference type="AlphaFoldDB" id="A0A1F6EWB4"/>
<proteinExistence type="predicted"/>
<comment type="caution">
    <text evidence="2">The sequence shown here is derived from an EMBL/GenBank/DDBJ whole genome shotgun (WGS) entry which is preliminary data.</text>
</comment>
<name>A0A1F6EWB4_9BACT</name>
<protein>
    <submittedName>
        <fullName evidence="2">Uncharacterized protein</fullName>
    </submittedName>
</protein>